<dbReference type="PANTHER" id="PTHR42791">
    <property type="entry name" value="GNAT FAMILY ACETYLTRANSFERASE"/>
    <property type="match status" value="1"/>
</dbReference>
<protein>
    <submittedName>
        <fullName evidence="2">GNAT family N-acetyltransferase</fullName>
    </submittedName>
</protein>
<evidence type="ECO:0000313" key="3">
    <source>
        <dbReference type="Proteomes" id="UP001138681"/>
    </source>
</evidence>
<gene>
    <name evidence="2" type="ORF">KCG46_00155</name>
</gene>
<dbReference type="CDD" id="cd04301">
    <property type="entry name" value="NAT_SF"/>
    <property type="match status" value="1"/>
</dbReference>
<name>A0A9X1JJL0_9SPHN</name>
<evidence type="ECO:0000259" key="1">
    <source>
        <dbReference type="PROSITE" id="PS51186"/>
    </source>
</evidence>
<accession>A0A9X1JJL0</accession>
<dbReference type="PROSITE" id="PS51186">
    <property type="entry name" value="GNAT"/>
    <property type="match status" value="1"/>
</dbReference>
<evidence type="ECO:0000313" key="2">
    <source>
        <dbReference type="EMBL" id="MBV7257981.1"/>
    </source>
</evidence>
<dbReference type="PANTHER" id="PTHR42791:SF1">
    <property type="entry name" value="N-ACETYLTRANSFERASE DOMAIN-CONTAINING PROTEIN"/>
    <property type="match status" value="1"/>
</dbReference>
<dbReference type="AlphaFoldDB" id="A0A9X1JJL0"/>
<organism evidence="2 3">
    <name type="scientific">Erythrobacter crassostreae</name>
    <dbReference type="NCBI Taxonomy" id="2828328"/>
    <lineage>
        <taxon>Bacteria</taxon>
        <taxon>Pseudomonadati</taxon>
        <taxon>Pseudomonadota</taxon>
        <taxon>Alphaproteobacteria</taxon>
        <taxon>Sphingomonadales</taxon>
        <taxon>Erythrobacteraceae</taxon>
        <taxon>Erythrobacter/Porphyrobacter group</taxon>
        <taxon>Erythrobacter</taxon>
    </lineage>
</organism>
<dbReference type="Pfam" id="PF13508">
    <property type="entry name" value="Acetyltransf_7"/>
    <property type="match status" value="1"/>
</dbReference>
<feature type="domain" description="N-acetyltransferase" evidence="1">
    <location>
        <begin position="52"/>
        <end position="196"/>
    </location>
</feature>
<dbReference type="InterPro" id="IPR000182">
    <property type="entry name" value="GNAT_dom"/>
</dbReference>
<dbReference type="Proteomes" id="UP001138681">
    <property type="component" value="Unassembled WGS sequence"/>
</dbReference>
<dbReference type="EMBL" id="JAGSPC010000001">
    <property type="protein sequence ID" value="MBV7257981.1"/>
    <property type="molecule type" value="Genomic_DNA"/>
</dbReference>
<comment type="caution">
    <text evidence="2">The sequence shown here is derived from an EMBL/GenBank/DDBJ whole genome shotgun (WGS) entry which is preliminary data.</text>
</comment>
<proteinExistence type="predicted"/>
<sequence length="196" mass="21510">METKHVIETVTRQSSRIASTLAQAFQGDPAFSWIVTDPDARRPMLPRFFKLMAEQSLRHGTVLASGQRHAAALIYPAGEVKDDRLWDTIRLLSMFKTALPRGLKVAEAMHARHPHPQPYLYLRYVGVAPQAQGKGWGGALVRAVIASAAEVGQGVLLETATPSNVAIYSRLGFQIDSEWEVPGGGPKFWTMIHPAA</sequence>
<dbReference type="GO" id="GO:0016747">
    <property type="term" value="F:acyltransferase activity, transferring groups other than amino-acyl groups"/>
    <property type="evidence" value="ECO:0007669"/>
    <property type="project" value="InterPro"/>
</dbReference>
<dbReference type="RefSeq" id="WP_218403360.1">
    <property type="nucleotide sequence ID" value="NZ_JAGSPC010000001.1"/>
</dbReference>
<reference evidence="2" key="1">
    <citation type="submission" date="2021-04" db="EMBL/GenBank/DDBJ databases">
        <authorList>
            <person name="Pira H."/>
            <person name="Risdian C."/>
            <person name="Wink J."/>
        </authorList>
    </citation>
    <scope>NUCLEOTIDE SEQUENCE</scope>
    <source>
        <strain evidence="2">WH158</strain>
    </source>
</reference>
<keyword evidence="3" id="KW-1185">Reference proteome</keyword>
<dbReference type="InterPro" id="IPR052523">
    <property type="entry name" value="Trichothecene_AcTrans"/>
</dbReference>